<dbReference type="PANTHER" id="PTHR10896:SF65">
    <property type="entry name" value="GALACTOSYLGALACTOSYLXYLOSYLPROTEIN 3-BETA-GLUCURONOSYLTRANSFERASE 3"/>
    <property type="match status" value="1"/>
</dbReference>
<keyword evidence="11" id="KW-0333">Golgi apparatus</keyword>
<keyword evidence="5" id="KW-0812">Transmembrane</keyword>
<organism evidence="13">
    <name type="scientific">Schistocephalus solidus</name>
    <name type="common">Tapeworm</name>
    <dbReference type="NCBI Taxonomy" id="70667"/>
    <lineage>
        <taxon>Eukaryota</taxon>
        <taxon>Metazoa</taxon>
        <taxon>Spiralia</taxon>
        <taxon>Lophotrochozoa</taxon>
        <taxon>Platyhelminthes</taxon>
        <taxon>Cestoda</taxon>
        <taxon>Eucestoda</taxon>
        <taxon>Diphyllobothriidea</taxon>
        <taxon>Diphyllobothriidae</taxon>
        <taxon>Schistocephalus</taxon>
    </lineage>
</organism>
<keyword evidence="8" id="KW-0472">Membrane</keyword>
<keyword evidence="9" id="KW-0325">Glycoprotein</keyword>
<dbReference type="GO" id="GO:0005975">
    <property type="term" value="P:carbohydrate metabolic process"/>
    <property type="evidence" value="ECO:0007669"/>
    <property type="project" value="TreeGrafter"/>
</dbReference>
<dbReference type="Gene3D" id="3.90.550.10">
    <property type="entry name" value="Spore Coat Polysaccharide Biosynthesis Protein SpsA, Chain A"/>
    <property type="match status" value="1"/>
</dbReference>
<evidence type="ECO:0000256" key="12">
    <source>
        <dbReference type="SAM" id="SignalP"/>
    </source>
</evidence>
<keyword evidence="11" id="KW-0464">Manganese</keyword>
<evidence type="ECO:0000256" key="7">
    <source>
        <dbReference type="ARBA" id="ARBA00022989"/>
    </source>
</evidence>
<keyword evidence="7" id="KW-1133">Transmembrane helix</keyword>
<comment type="catalytic activity">
    <reaction evidence="10 11">
        <text>3-O-(beta-D-galactosyl-(1-&gt;3)-beta-D-galactosyl-(1-&gt;4)-beta-D-xylosyl)-L-seryl-[protein] + UDP-alpha-D-glucuronate = 3-O-(beta-D-GlcA-(1-&gt;3)-beta-D-Gal-(1-&gt;3)-beta-D-Gal-(1-&gt;4)-beta-D-Xyl)-L-seryl-[protein] + UDP + H(+)</text>
        <dbReference type="Rhea" id="RHEA:24168"/>
        <dbReference type="Rhea" id="RHEA-COMP:12571"/>
        <dbReference type="Rhea" id="RHEA-COMP:12573"/>
        <dbReference type="ChEBI" id="CHEBI:15378"/>
        <dbReference type="ChEBI" id="CHEBI:58052"/>
        <dbReference type="ChEBI" id="CHEBI:58223"/>
        <dbReference type="ChEBI" id="CHEBI:132090"/>
        <dbReference type="ChEBI" id="CHEBI:132093"/>
        <dbReference type="EC" id="2.4.1.135"/>
    </reaction>
</comment>
<feature type="chain" id="PRO_5007051457" description="Galactosylgalactosylxylosylprotein 3-beta-glucuronosyltransferase" evidence="12">
    <location>
        <begin position="25"/>
        <end position="149"/>
    </location>
</feature>
<gene>
    <name evidence="13" type="ORF">TR125986</name>
</gene>
<dbReference type="AlphaFoldDB" id="A0A0X3Q4E0"/>
<evidence type="ECO:0000313" key="13">
    <source>
        <dbReference type="EMBL" id="JAP59073.1"/>
    </source>
</evidence>
<accession>A0A0X3Q4E0</accession>
<dbReference type="EMBL" id="GEEE01004152">
    <property type="protein sequence ID" value="JAP59073.1"/>
    <property type="molecule type" value="Transcribed_RNA"/>
</dbReference>
<comment type="similarity">
    <text evidence="2 11">Belongs to the glycosyltransferase 43 family.</text>
</comment>
<protein>
    <recommendedName>
        <fullName evidence="3 11">Galactosylgalactosylxylosylprotein 3-beta-glucuronosyltransferase</fullName>
        <ecNumber evidence="3 11">2.4.1.135</ecNumber>
    </recommendedName>
</protein>
<dbReference type="GO" id="GO:0046872">
    <property type="term" value="F:metal ion binding"/>
    <property type="evidence" value="ECO:0007669"/>
    <property type="project" value="UniProtKB-KW"/>
</dbReference>
<dbReference type="EC" id="2.4.1.135" evidence="3 11"/>
<evidence type="ECO:0000256" key="9">
    <source>
        <dbReference type="ARBA" id="ARBA00023180"/>
    </source>
</evidence>
<keyword evidence="12" id="KW-0732">Signal</keyword>
<dbReference type="UniPathway" id="UPA00378"/>
<dbReference type="SUPFAM" id="SSF53448">
    <property type="entry name" value="Nucleotide-diphospho-sugar transferases"/>
    <property type="match status" value="1"/>
</dbReference>
<evidence type="ECO:0000256" key="1">
    <source>
        <dbReference type="ARBA" id="ARBA00004606"/>
    </source>
</evidence>
<dbReference type="GO" id="GO:0015018">
    <property type="term" value="F:galactosylgalactosylxylosylprotein 3-beta-glucuronosyltransferase activity"/>
    <property type="evidence" value="ECO:0007669"/>
    <property type="project" value="UniProtKB-UniRule"/>
</dbReference>
<comment type="cofactor">
    <cofactor evidence="11">
        <name>Mn(2+)</name>
        <dbReference type="ChEBI" id="CHEBI:29035"/>
    </cofactor>
</comment>
<comment type="pathway">
    <text evidence="11">Protein modification; protein glycosylation.</text>
</comment>
<keyword evidence="11" id="KW-0479">Metal-binding</keyword>
<evidence type="ECO:0000256" key="11">
    <source>
        <dbReference type="RuleBase" id="RU363127"/>
    </source>
</evidence>
<feature type="signal peptide" evidence="12">
    <location>
        <begin position="1"/>
        <end position="24"/>
    </location>
</feature>
<evidence type="ECO:0000256" key="3">
    <source>
        <dbReference type="ARBA" id="ARBA00012641"/>
    </source>
</evidence>
<dbReference type="Pfam" id="PF03360">
    <property type="entry name" value="Glyco_transf_43"/>
    <property type="match status" value="1"/>
</dbReference>
<comment type="subcellular location">
    <subcellularLocation>
        <location evidence="11">Golgi apparatus membrane</location>
        <topology evidence="11">Single-pass type II membrane protein</topology>
    </subcellularLocation>
    <subcellularLocation>
        <location evidence="1">Membrane</location>
        <topology evidence="1">Single-pass type II membrane protein</topology>
    </subcellularLocation>
</comment>
<dbReference type="GO" id="GO:0000139">
    <property type="term" value="C:Golgi membrane"/>
    <property type="evidence" value="ECO:0007669"/>
    <property type="project" value="UniProtKB-SubCell"/>
</dbReference>
<dbReference type="PANTHER" id="PTHR10896">
    <property type="entry name" value="GALACTOSYLGALACTOSYLXYLOSYLPROTEIN 3-BETA-GLUCURONOSYLTRANSFERASE BETA-1,3-GLUCURONYLTRANSFERASE"/>
    <property type="match status" value="1"/>
</dbReference>
<name>A0A0X3Q4E0_SCHSO</name>
<sequence length="149" mass="17367">MNKRATRLCGCFVFLLAIWIVHEAVQKFLQIPTFEDEPVDPFYLKKFEEPMEVLQNQTVYVITPTYSRLTQKADLVSLRSTLSNLDFIHWIVVEDAHEKTPLVTQFLAESSVPYTHLAVPSPKFITAIIRGSNQRNMGLEWLRKKQKTW</sequence>
<reference evidence="13" key="1">
    <citation type="submission" date="2016-01" db="EMBL/GenBank/DDBJ databases">
        <title>Reference transcriptome for the parasite Schistocephalus solidus: insights into the molecular evolution of parasitism.</title>
        <authorList>
            <person name="Hebert F.O."/>
            <person name="Grambauer S."/>
            <person name="Barber I."/>
            <person name="Landry C.R."/>
            <person name="Aubin-Horth N."/>
        </authorList>
    </citation>
    <scope>NUCLEOTIDE SEQUENCE</scope>
</reference>
<evidence type="ECO:0000256" key="6">
    <source>
        <dbReference type="ARBA" id="ARBA00022968"/>
    </source>
</evidence>
<keyword evidence="4 11" id="KW-0808">Transferase</keyword>
<evidence type="ECO:0000256" key="4">
    <source>
        <dbReference type="ARBA" id="ARBA00022679"/>
    </source>
</evidence>
<evidence type="ECO:0000256" key="2">
    <source>
        <dbReference type="ARBA" id="ARBA00007706"/>
    </source>
</evidence>
<evidence type="ECO:0000256" key="5">
    <source>
        <dbReference type="ARBA" id="ARBA00022692"/>
    </source>
</evidence>
<proteinExistence type="inferred from homology"/>
<evidence type="ECO:0000256" key="8">
    <source>
        <dbReference type="ARBA" id="ARBA00023136"/>
    </source>
</evidence>
<dbReference type="InterPro" id="IPR029044">
    <property type="entry name" value="Nucleotide-diphossugar_trans"/>
</dbReference>
<evidence type="ECO:0000256" key="10">
    <source>
        <dbReference type="ARBA" id="ARBA00047979"/>
    </source>
</evidence>
<keyword evidence="6 11" id="KW-0735">Signal-anchor</keyword>
<dbReference type="InterPro" id="IPR005027">
    <property type="entry name" value="Glyco_trans_43"/>
</dbReference>
<dbReference type="GO" id="GO:0050650">
    <property type="term" value="P:chondroitin sulfate proteoglycan biosynthetic process"/>
    <property type="evidence" value="ECO:0007669"/>
    <property type="project" value="TreeGrafter"/>
</dbReference>